<evidence type="ECO:0000313" key="3">
    <source>
        <dbReference type="Proteomes" id="UP000826725"/>
    </source>
</evidence>
<dbReference type="EMBL" id="AP024086">
    <property type="protein sequence ID" value="BCL63193.1"/>
    <property type="molecule type" value="Genomic_DNA"/>
</dbReference>
<evidence type="ECO:0000313" key="2">
    <source>
        <dbReference type="EMBL" id="BCL63193.1"/>
    </source>
</evidence>
<dbReference type="Proteomes" id="UP000826725">
    <property type="component" value="Chromosome"/>
</dbReference>
<dbReference type="AlphaFoldDB" id="A0A8D5FKR4"/>
<keyword evidence="3" id="KW-1185">Reference proteome</keyword>
<reference evidence="2" key="1">
    <citation type="submission" date="2020-09" db="EMBL/GenBank/DDBJ databases">
        <title>Desulfogranum mesoprofundum gen. nov., sp. nov., a novel mesophilic, sulfate-reducing chemolithoautotroph isolated from a deep-sea hydrothermal vent chimney in the Suiyo Seamount.</title>
        <authorList>
            <person name="Hashimoto Y."/>
            <person name="Nakagawa S."/>
        </authorList>
    </citation>
    <scope>NUCLEOTIDE SEQUENCE</scope>
    <source>
        <strain evidence="2">KT2</strain>
    </source>
</reference>
<dbReference type="PANTHER" id="PTHR36304:SF4">
    <property type="entry name" value="DUF4388 DOMAIN-CONTAINING PROTEIN"/>
    <property type="match status" value="1"/>
</dbReference>
<sequence length="257" mass="28921">MYQSLLPVLKPLVFEGKSGVLEIVHKYDDRGFLYLNEGIIEQVETKNLQGRKAAAACVRWVNITVRFREGAREKYIPDPDVDTNEILSYLEKVHRNIAVINDKISDENAIFQADFDRIGEVERLSAGDLKVAMLLDGERSIEQVMRKSGKSELAVLTHICRLMIAGVIQQKISKNVLDTDKQNDLLASLETVLIDLVGPAAPILIEDSFEEIQSRPGMLAKEDVQSLFSAIRKELSEEDKVLFDDWSSSVLSGRLVY</sequence>
<feature type="domain" description="DUF8082" evidence="1">
    <location>
        <begin position="185"/>
        <end position="240"/>
    </location>
</feature>
<organism evidence="2 3">
    <name type="scientific">Desulfomarina profundi</name>
    <dbReference type="NCBI Taxonomy" id="2772557"/>
    <lineage>
        <taxon>Bacteria</taxon>
        <taxon>Pseudomonadati</taxon>
        <taxon>Thermodesulfobacteriota</taxon>
        <taxon>Desulfobulbia</taxon>
        <taxon>Desulfobulbales</taxon>
        <taxon>Desulfobulbaceae</taxon>
        <taxon>Desulfomarina</taxon>
    </lineage>
</organism>
<gene>
    <name evidence="2" type="ORF">DGMP_38860</name>
</gene>
<proteinExistence type="predicted"/>
<dbReference type="PANTHER" id="PTHR36304">
    <property type="entry name" value="DOMAIN GTPASE-ACTIVATING PROTEIN, PUTATIVE-RELATED-RELATED"/>
    <property type="match status" value="1"/>
</dbReference>
<dbReference type="KEGG" id="dbk:DGMP_38860"/>
<dbReference type="InterPro" id="IPR058395">
    <property type="entry name" value="DUF8082"/>
</dbReference>
<dbReference type="Pfam" id="PF26309">
    <property type="entry name" value="DUF8082"/>
    <property type="match status" value="1"/>
</dbReference>
<dbReference type="RefSeq" id="WP_228855468.1">
    <property type="nucleotide sequence ID" value="NZ_AP024086.1"/>
</dbReference>
<name>A0A8D5FKR4_9BACT</name>
<protein>
    <recommendedName>
        <fullName evidence="1">DUF8082 domain-containing protein</fullName>
    </recommendedName>
</protein>
<evidence type="ECO:0000259" key="1">
    <source>
        <dbReference type="Pfam" id="PF26309"/>
    </source>
</evidence>
<accession>A0A8D5FKR4</accession>